<evidence type="ECO:0000313" key="1">
    <source>
        <dbReference type="EMBL" id="CAG2246202.1"/>
    </source>
</evidence>
<name>A0A8S3UR98_MYTED</name>
<gene>
    <name evidence="1" type="ORF">MEDL_58187</name>
</gene>
<proteinExistence type="predicted"/>
<accession>A0A8S3UR98</accession>
<dbReference type="EMBL" id="CAJPWZ010002843">
    <property type="protein sequence ID" value="CAG2246202.1"/>
    <property type="molecule type" value="Genomic_DNA"/>
</dbReference>
<comment type="caution">
    <text evidence="1">The sequence shown here is derived from an EMBL/GenBank/DDBJ whole genome shotgun (WGS) entry which is preliminary data.</text>
</comment>
<reference evidence="1" key="1">
    <citation type="submission" date="2021-03" db="EMBL/GenBank/DDBJ databases">
        <authorList>
            <person name="Bekaert M."/>
        </authorList>
    </citation>
    <scope>NUCLEOTIDE SEQUENCE</scope>
</reference>
<evidence type="ECO:0000313" key="2">
    <source>
        <dbReference type="Proteomes" id="UP000683360"/>
    </source>
</evidence>
<keyword evidence="2" id="KW-1185">Reference proteome</keyword>
<dbReference type="Proteomes" id="UP000683360">
    <property type="component" value="Unassembled WGS sequence"/>
</dbReference>
<evidence type="ECO:0008006" key="3">
    <source>
        <dbReference type="Google" id="ProtNLM"/>
    </source>
</evidence>
<dbReference type="OrthoDB" id="6241411at2759"/>
<sequence>MLLLNLINIIFKEGKVPDMLKEGLLTPVFKNKGEKNMATNYRGITVLPVLNKVIETIVKLRINPAVLITQNVTQRGFTAGSTGKCSITSRRNIPKIIHPILRIKHQSPRDSKRVPTKIKLLTGTYILQPLRYKIYKEGTEDHCIACECKEETLEHLLIECEAWNCSARSNITNTKYLLTTNGNVRVEDLTCEMTIQVLMDITKIQKIYRITSDLISQIEFQSRRLVFLIHNARYQLVMKDQAKKKAA</sequence>
<organism evidence="1 2">
    <name type="scientific">Mytilus edulis</name>
    <name type="common">Blue mussel</name>
    <dbReference type="NCBI Taxonomy" id="6550"/>
    <lineage>
        <taxon>Eukaryota</taxon>
        <taxon>Metazoa</taxon>
        <taxon>Spiralia</taxon>
        <taxon>Lophotrochozoa</taxon>
        <taxon>Mollusca</taxon>
        <taxon>Bivalvia</taxon>
        <taxon>Autobranchia</taxon>
        <taxon>Pteriomorphia</taxon>
        <taxon>Mytilida</taxon>
        <taxon>Mytiloidea</taxon>
        <taxon>Mytilidae</taxon>
        <taxon>Mytilinae</taxon>
        <taxon>Mytilus</taxon>
    </lineage>
</organism>
<dbReference type="AlphaFoldDB" id="A0A8S3UR98"/>
<protein>
    <recommendedName>
        <fullName evidence="3">Reverse transcriptase domain-containing protein</fullName>
    </recommendedName>
</protein>
<dbReference type="PANTHER" id="PTHR19446">
    <property type="entry name" value="REVERSE TRANSCRIPTASES"/>
    <property type="match status" value="1"/>
</dbReference>